<comment type="caution">
    <text evidence="2">The sequence shown here is derived from an EMBL/GenBank/DDBJ whole genome shotgun (WGS) entry which is preliminary data.</text>
</comment>
<sequence length="208" mass="20940">MSNLTDLMTRAAAGIDATPTAEVLDDDLARGHRARRLRSRRAAGAGVTAVLAVGLALAVPLTSTPPAAAVPLVAFVGEQPDGFVLDVVPEGWRVLASTPGDLVLAAEGDSGEDPAVYTGRIVATLLAPGSVPDDLGTAPTVTVDGEVVSVYPMLGADGPDGTHGVFVAQGDGRYLYVQVPAEVHWTAQAAAEFAATVTATGDATASVG</sequence>
<accession>A0ABQ4DQX8</accession>
<organism evidence="2 3">
    <name type="scientific">Cellulomonas phragmiteti</name>
    <dbReference type="NCBI Taxonomy" id="478780"/>
    <lineage>
        <taxon>Bacteria</taxon>
        <taxon>Bacillati</taxon>
        <taxon>Actinomycetota</taxon>
        <taxon>Actinomycetes</taxon>
        <taxon>Micrococcales</taxon>
        <taxon>Cellulomonadaceae</taxon>
        <taxon>Cellulomonas</taxon>
    </lineage>
</organism>
<evidence type="ECO:0000256" key="1">
    <source>
        <dbReference type="SAM" id="Phobius"/>
    </source>
</evidence>
<name>A0ABQ4DQX8_9CELL</name>
<keyword evidence="1" id="KW-0472">Membrane</keyword>
<feature type="transmembrane region" description="Helical" evidence="1">
    <location>
        <begin position="42"/>
        <end position="61"/>
    </location>
</feature>
<proteinExistence type="predicted"/>
<dbReference type="EMBL" id="BONP01000036">
    <property type="protein sequence ID" value="GIG41761.1"/>
    <property type="molecule type" value="Genomic_DNA"/>
</dbReference>
<gene>
    <name evidence="2" type="ORF">Cph01nite_35230</name>
</gene>
<keyword evidence="1" id="KW-0812">Transmembrane</keyword>
<dbReference type="RefSeq" id="WP_203676191.1">
    <property type="nucleotide sequence ID" value="NZ_BONP01000036.1"/>
</dbReference>
<protein>
    <recommendedName>
        <fullName evidence="4">Alanine and proline-rich secreted protein Apa</fullName>
    </recommendedName>
</protein>
<evidence type="ECO:0000313" key="3">
    <source>
        <dbReference type="Proteomes" id="UP000614741"/>
    </source>
</evidence>
<reference evidence="2 3" key="1">
    <citation type="submission" date="2021-01" db="EMBL/GenBank/DDBJ databases">
        <title>Whole genome shotgun sequence of Cellulomonas phragmiteti NBRC 110785.</title>
        <authorList>
            <person name="Komaki H."/>
            <person name="Tamura T."/>
        </authorList>
    </citation>
    <scope>NUCLEOTIDE SEQUENCE [LARGE SCALE GENOMIC DNA]</scope>
    <source>
        <strain evidence="2 3">NBRC 110785</strain>
    </source>
</reference>
<evidence type="ECO:0008006" key="4">
    <source>
        <dbReference type="Google" id="ProtNLM"/>
    </source>
</evidence>
<keyword evidence="3" id="KW-1185">Reference proteome</keyword>
<dbReference type="Proteomes" id="UP000614741">
    <property type="component" value="Unassembled WGS sequence"/>
</dbReference>
<keyword evidence="1" id="KW-1133">Transmembrane helix</keyword>
<evidence type="ECO:0000313" key="2">
    <source>
        <dbReference type="EMBL" id="GIG41761.1"/>
    </source>
</evidence>